<dbReference type="InterPro" id="IPR029058">
    <property type="entry name" value="AB_hydrolase_fold"/>
</dbReference>
<keyword evidence="5" id="KW-1185">Reference proteome</keyword>
<dbReference type="RefSeq" id="XP_031389724.1">
    <property type="nucleotide sequence ID" value="XM_031533864.1"/>
</dbReference>
<organism evidence="3 4">
    <name type="scientific">Punica granatum</name>
    <name type="common">Pomegranate</name>
    <dbReference type="NCBI Taxonomy" id="22663"/>
    <lineage>
        <taxon>Eukaryota</taxon>
        <taxon>Viridiplantae</taxon>
        <taxon>Streptophyta</taxon>
        <taxon>Embryophyta</taxon>
        <taxon>Tracheophyta</taxon>
        <taxon>Spermatophyta</taxon>
        <taxon>Magnoliopsida</taxon>
        <taxon>eudicotyledons</taxon>
        <taxon>Gunneridae</taxon>
        <taxon>Pentapetalae</taxon>
        <taxon>rosids</taxon>
        <taxon>malvids</taxon>
        <taxon>Myrtales</taxon>
        <taxon>Lythraceae</taxon>
        <taxon>Punica</taxon>
    </lineage>
</organism>
<dbReference type="EMBL" id="MTKT01002440">
    <property type="protein sequence ID" value="OWM79488.1"/>
    <property type="molecule type" value="Genomic_DNA"/>
</dbReference>
<reference evidence="6" key="4">
    <citation type="submission" date="2025-04" db="UniProtKB">
        <authorList>
            <consortium name="RefSeq"/>
        </authorList>
    </citation>
    <scope>IDENTIFICATION</scope>
    <source>
        <tissue evidence="6">Leaf</tissue>
    </source>
</reference>
<dbReference type="AlphaFoldDB" id="A0A218X3Z7"/>
<dbReference type="PANTHER" id="PTHR23024:SF546">
    <property type="entry name" value="CARBOXYLESTERASE 120-RELATED"/>
    <property type="match status" value="1"/>
</dbReference>
<proteinExistence type="inferred from homology"/>
<evidence type="ECO:0000313" key="4">
    <source>
        <dbReference type="Proteomes" id="UP000197138"/>
    </source>
</evidence>
<reference evidence="3" key="2">
    <citation type="submission" date="2017-06" db="EMBL/GenBank/DDBJ databases">
        <title>The pomegranate genome and the genomics of punicalagin biosynthesis.</title>
        <authorList>
            <person name="Xu C."/>
        </authorList>
    </citation>
    <scope>NUCLEOTIDE SEQUENCE [LARGE SCALE GENOMIC DNA]</scope>
    <source>
        <tissue evidence="3">Fresh leaf</tissue>
    </source>
</reference>
<reference evidence="4" key="1">
    <citation type="journal article" date="2017" name="Plant J.">
        <title>The pomegranate (Punica granatum L.) genome and the genomics of punicalagin biosynthesis.</title>
        <authorList>
            <person name="Qin G."/>
            <person name="Xu C."/>
            <person name="Ming R."/>
            <person name="Tang H."/>
            <person name="Guyot R."/>
            <person name="Kramer E.M."/>
            <person name="Hu Y."/>
            <person name="Yi X."/>
            <person name="Qi Y."/>
            <person name="Xu X."/>
            <person name="Gao Z."/>
            <person name="Pan H."/>
            <person name="Jian J."/>
            <person name="Tian Y."/>
            <person name="Yue Z."/>
            <person name="Xu Y."/>
        </authorList>
    </citation>
    <scope>NUCLEOTIDE SEQUENCE [LARGE SCALE GENOMIC DNA]</scope>
    <source>
        <strain evidence="4">cv. Dabenzi</strain>
    </source>
</reference>
<comment type="similarity">
    <text evidence="1">Belongs to the 'GDXG' lipolytic enzyme family.</text>
</comment>
<evidence type="ECO:0000256" key="1">
    <source>
        <dbReference type="ARBA" id="ARBA00010515"/>
    </source>
</evidence>
<dbReference type="InterPro" id="IPR050466">
    <property type="entry name" value="Carboxylest/Gibb_receptor"/>
</dbReference>
<protein>
    <submittedName>
        <fullName evidence="6">Probable carboxylesterase 120</fullName>
    </submittedName>
</protein>
<evidence type="ECO:0000313" key="3">
    <source>
        <dbReference type="EMBL" id="OWM79488.1"/>
    </source>
</evidence>
<evidence type="ECO:0000259" key="2">
    <source>
        <dbReference type="Pfam" id="PF07859"/>
    </source>
</evidence>
<dbReference type="Proteomes" id="UP000197138">
    <property type="component" value="Unassembled WGS sequence"/>
</dbReference>
<accession>A0A218X3Z7</accession>
<reference evidence="5" key="3">
    <citation type="journal article" date="2020" name="Plant Biotechnol. J.">
        <title>The pomegranate (Punica granatum L.) draft genome dissects genetic divergence between soft- and hard-seeded cultivars.</title>
        <authorList>
            <person name="Luo X."/>
            <person name="Li H."/>
            <person name="Wu Z."/>
            <person name="Yao W."/>
            <person name="Zhao P."/>
            <person name="Cao D."/>
            <person name="Yu H."/>
            <person name="Li K."/>
            <person name="Poudel K."/>
            <person name="Zhao D."/>
            <person name="Zhang F."/>
            <person name="Xia X."/>
            <person name="Chen L."/>
            <person name="Wang Q."/>
            <person name="Jing D."/>
            <person name="Cao S."/>
        </authorList>
    </citation>
    <scope>NUCLEOTIDE SEQUENCE [LARGE SCALE GENOMIC DNA]</scope>
</reference>
<dbReference type="GO" id="GO:0016787">
    <property type="term" value="F:hydrolase activity"/>
    <property type="evidence" value="ECO:0007669"/>
    <property type="project" value="InterPro"/>
</dbReference>
<evidence type="ECO:0000313" key="5">
    <source>
        <dbReference type="Proteomes" id="UP000515151"/>
    </source>
</evidence>
<dbReference type="Gene3D" id="3.40.50.1820">
    <property type="entry name" value="alpha/beta hydrolase"/>
    <property type="match status" value="1"/>
</dbReference>
<dbReference type="SUPFAM" id="SSF53474">
    <property type="entry name" value="alpha/beta-Hydrolases"/>
    <property type="match status" value="1"/>
</dbReference>
<sequence>MSTETPSPSISSVDPYKHLEITLNPNGSLTRNFNRFPDAPAAPDPSLPNTVLSKDIPINPSKGTGMRLFLPRCALGSPSSKKLPLVVYFHGGGFILCGPRNNLFHEFCLDIAGELPAVVASVGYRLAPEHRLPAAYDDAVEALHIIAASSEEWLVQYADLNTCYLIGSSAGANLAYHVGLRLAESHDSLAPLSIRGLILHQPFFGGTKRTESELREVNNPMFPLGVIDLIWELALSASANRDHEYCNPTVNGGSKVLDKIRTLGWRYLVTGCRGDPLVDRQVEAARLLEKKGLTVESHFDDGGFHGVEFSDIFRKKALFFLVKNFVSTVSN</sequence>
<dbReference type="Pfam" id="PF07859">
    <property type="entry name" value="Abhydrolase_3"/>
    <property type="match status" value="1"/>
</dbReference>
<gene>
    <name evidence="6" type="primary">LOC116202342</name>
    <name evidence="3" type="ORF">CDL15_Pgr022900</name>
</gene>
<name>A0A218X3Z7_PUNGR</name>
<feature type="domain" description="Alpha/beta hydrolase fold-3" evidence="2">
    <location>
        <begin position="86"/>
        <end position="307"/>
    </location>
</feature>
<dbReference type="Proteomes" id="UP000515151">
    <property type="component" value="Chromosome 4"/>
</dbReference>
<dbReference type="OrthoDB" id="408631at2759"/>
<dbReference type="GeneID" id="116202342"/>
<dbReference type="InterPro" id="IPR013094">
    <property type="entry name" value="AB_hydrolase_3"/>
</dbReference>
<evidence type="ECO:0000313" key="6">
    <source>
        <dbReference type="RefSeq" id="XP_031389724.1"/>
    </source>
</evidence>
<dbReference type="PANTHER" id="PTHR23024">
    <property type="entry name" value="ARYLACETAMIDE DEACETYLASE"/>
    <property type="match status" value="1"/>
</dbReference>